<feature type="zinc finger region" description="dksA C4-type" evidence="4">
    <location>
        <begin position="89"/>
        <end position="113"/>
    </location>
</feature>
<evidence type="ECO:0000313" key="6">
    <source>
        <dbReference type="EMBL" id="MYM97572.1"/>
    </source>
</evidence>
<organism evidence="6 7">
    <name type="scientific">Duganella vulcania</name>
    <dbReference type="NCBI Taxonomy" id="2692166"/>
    <lineage>
        <taxon>Bacteria</taxon>
        <taxon>Pseudomonadati</taxon>
        <taxon>Pseudomonadota</taxon>
        <taxon>Betaproteobacteria</taxon>
        <taxon>Burkholderiales</taxon>
        <taxon>Oxalobacteraceae</taxon>
        <taxon>Telluria group</taxon>
        <taxon>Duganella</taxon>
    </lineage>
</organism>
<keyword evidence="3" id="KW-0862">Zinc</keyword>
<proteinExistence type="predicted"/>
<feature type="domain" description="Zinc finger DksA/TraR C4-type" evidence="5">
    <location>
        <begin position="84"/>
        <end position="119"/>
    </location>
</feature>
<dbReference type="GO" id="GO:0008270">
    <property type="term" value="F:zinc ion binding"/>
    <property type="evidence" value="ECO:0007669"/>
    <property type="project" value="UniProtKB-KW"/>
</dbReference>
<dbReference type="EMBL" id="WWCX01000078">
    <property type="protein sequence ID" value="MYM97572.1"/>
    <property type="molecule type" value="Genomic_DNA"/>
</dbReference>
<dbReference type="PANTHER" id="PTHR33823">
    <property type="entry name" value="RNA POLYMERASE-BINDING TRANSCRIPTION FACTOR DKSA-RELATED"/>
    <property type="match status" value="1"/>
</dbReference>
<evidence type="ECO:0000256" key="3">
    <source>
        <dbReference type="ARBA" id="ARBA00022833"/>
    </source>
</evidence>
<keyword evidence="2" id="KW-0863">Zinc-finger</keyword>
<name>A0A845GW70_9BURK</name>
<reference evidence="6" key="1">
    <citation type="submission" date="2019-12" db="EMBL/GenBank/DDBJ databases">
        <title>Novel species isolated from a subtropical stream in China.</title>
        <authorList>
            <person name="Lu H."/>
        </authorList>
    </citation>
    <scope>NUCLEOTIDE SEQUENCE [LARGE SCALE GENOMIC DNA]</scope>
    <source>
        <strain evidence="6">FT81W</strain>
    </source>
</reference>
<dbReference type="RefSeq" id="WP_161086466.1">
    <property type="nucleotide sequence ID" value="NZ_WWCX01000078.1"/>
</dbReference>
<evidence type="ECO:0000256" key="2">
    <source>
        <dbReference type="ARBA" id="ARBA00022771"/>
    </source>
</evidence>
<evidence type="ECO:0000256" key="1">
    <source>
        <dbReference type="ARBA" id="ARBA00022723"/>
    </source>
</evidence>
<dbReference type="Pfam" id="PF01258">
    <property type="entry name" value="zf-dskA_traR"/>
    <property type="match status" value="1"/>
</dbReference>
<comment type="caution">
    <text evidence="6">The sequence shown here is derived from an EMBL/GenBank/DDBJ whole genome shotgun (WGS) entry which is preliminary data.</text>
</comment>
<keyword evidence="1" id="KW-0479">Metal-binding</keyword>
<sequence>MNPSSLPELEALAARLHRHRAELASQLRLRLGPLPLTAQLLDGTISPDDPAVARRLPGCDPVRLAEDLATLRSLDSACARLADGSYGRCQRCGTAIPHERLRVQPTAHMCLPCQQAHERRPHRGPRG</sequence>
<dbReference type="PROSITE" id="PS51128">
    <property type="entry name" value="ZF_DKSA_2"/>
    <property type="match status" value="1"/>
</dbReference>
<evidence type="ECO:0000259" key="5">
    <source>
        <dbReference type="Pfam" id="PF01258"/>
    </source>
</evidence>
<evidence type="ECO:0000256" key="4">
    <source>
        <dbReference type="PROSITE-ProRule" id="PRU00510"/>
    </source>
</evidence>
<dbReference type="AlphaFoldDB" id="A0A845GW70"/>
<dbReference type="SUPFAM" id="SSF57716">
    <property type="entry name" value="Glucocorticoid receptor-like (DNA-binding domain)"/>
    <property type="match status" value="1"/>
</dbReference>
<protein>
    <recommendedName>
        <fullName evidence="5">Zinc finger DksA/TraR C4-type domain-containing protein</fullName>
    </recommendedName>
</protein>
<accession>A0A845GW70</accession>
<dbReference type="Proteomes" id="UP000447355">
    <property type="component" value="Unassembled WGS sequence"/>
</dbReference>
<dbReference type="Gene3D" id="1.20.120.910">
    <property type="entry name" value="DksA, coiled-coil domain"/>
    <property type="match status" value="1"/>
</dbReference>
<dbReference type="PANTHER" id="PTHR33823:SF4">
    <property type="entry name" value="GENERAL STRESS PROTEIN 16O"/>
    <property type="match status" value="1"/>
</dbReference>
<dbReference type="InterPro" id="IPR000962">
    <property type="entry name" value="Znf_DskA_TraR"/>
</dbReference>
<gene>
    <name evidence="6" type="ORF">GTP90_27345</name>
</gene>
<evidence type="ECO:0000313" key="7">
    <source>
        <dbReference type="Proteomes" id="UP000447355"/>
    </source>
</evidence>